<feature type="transmembrane region" description="Helical" evidence="11">
    <location>
        <begin position="116"/>
        <end position="141"/>
    </location>
</feature>
<evidence type="ECO:0000256" key="2">
    <source>
        <dbReference type="ARBA" id="ARBA00004651"/>
    </source>
</evidence>
<evidence type="ECO:0000256" key="8">
    <source>
        <dbReference type="ARBA" id="ARBA00022777"/>
    </source>
</evidence>
<dbReference type="Pfam" id="PF00672">
    <property type="entry name" value="HAMP"/>
    <property type="match status" value="1"/>
</dbReference>
<dbReference type="PROSITE" id="PS50885">
    <property type="entry name" value="HAMP"/>
    <property type="match status" value="1"/>
</dbReference>
<evidence type="ECO:0000256" key="7">
    <source>
        <dbReference type="ARBA" id="ARBA00022741"/>
    </source>
</evidence>
<dbReference type="CDD" id="cd00082">
    <property type="entry name" value="HisKA"/>
    <property type="match status" value="1"/>
</dbReference>
<dbReference type="Gene3D" id="1.10.287.130">
    <property type="match status" value="1"/>
</dbReference>
<dbReference type="SMART" id="SM00304">
    <property type="entry name" value="HAMP"/>
    <property type="match status" value="1"/>
</dbReference>
<evidence type="ECO:0000313" key="14">
    <source>
        <dbReference type="EMBL" id="HIS67148.1"/>
    </source>
</evidence>
<dbReference type="CDD" id="cd00075">
    <property type="entry name" value="HATPase"/>
    <property type="match status" value="1"/>
</dbReference>
<evidence type="ECO:0000256" key="11">
    <source>
        <dbReference type="SAM" id="Phobius"/>
    </source>
</evidence>
<comment type="caution">
    <text evidence="14">The sequence shown here is derived from an EMBL/GenBank/DDBJ whole genome shotgun (WGS) entry which is preliminary data.</text>
</comment>
<dbReference type="SMART" id="SM00388">
    <property type="entry name" value="HisKA"/>
    <property type="match status" value="1"/>
</dbReference>
<dbReference type="InterPro" id="IPR050980">
    <property type="entry name" value="2C_sensor_his_kinase"/>
</dbReference>
<evidence type="ECO:0000313" key="15">
    <source>
        <dbReference type="Proteomes" id="UP000824001"/>
    </source>
</evidence>
<name>A0A9D1JVS8_9FIRM</name>
<evidence type="ECO:0000259" key="12">
    <source>
        <dbReference type="PROSITE" id="PS50109"/>
    </source>
</evidence>
<proteinExistence type="predicted"/>
<organism evidence="14 15">
    <name type="scientific">Candidatus Scatomorpha merdipullorum</name>
    <dbReference type="NCBI Taxonomy" id="2840927"/>
    <lineage>
        <taxon>Bacteria</taxon>
        <taxon>Bacillati</taxon>
        <taxon>Bacillota</taxon>
        <taxon>Clostridia</taxon>
        <taxon>Eubacteriales</taxon>
        <taxon>Candidatus Scatomorpha</taxon>
    </lineage>
</organism>
<reference evidence="14" key="2">
    <citation type="journal article" date="2021" name="PeerJ">
        <title>Extensive microbial diversity within the chicken gut microbiome revealed by metagenomics and culture.</title>
        <authorList>
            <person name="Gilroy R."/>
            <person name="Ravi A."/>
            <person name="Getino M."/>
            <person name="Pursley I."/>
            <person name="Horton D.L."/>
            <person name="Alikhan N.F."/>
            <person name="Baker D."/>
            <person name="Gharbi K."/>
            <person name="Hall N."/>
            <person name="Watson M."/>
            <person name="Adriaenssens E.M."/>
            <person name="Foster-Nyarko E."/>
            <person name="Jarju S."/>
            <person name="Secka A."/>
            <person name="Antonio M."/>
            <person name="Oren A."/>
            <person name="Chaudhuri R.R."/>
            <person name="La Ragione R."/>
            <person name="Hildebrand F."/>
            <person name="Pallen M.J."/>
        </authorList>
    </citation>
    <scope>NUCLEOTIDE SEQUENCE</scope>
    <source>
        <strain evidence="14">ChiHjej10B9-9673</strain>
    </source>
</reference>
<sequence length="420" mass="46309">MSLRTAFIWYVLIAAVLATAACMLFIKLLDEPRIALYRKYAELAEEVEIPEGGSYRNYVTTDGSEAYIIFNSEGEAVGGGEVPYGEGKIEIGLVDGRFSLFIRPAYSQRDLWLSRFLGIMQVASLPICYLGGLILCALAFWRRRLRGPIVELERASARIAQNDLAFRLEPRRADELGRLTESFETMRSSLETGWRDLWAQMEERRRLNAAFAHDLRTPLTVLKGHADMLCESLPAGAVSREEAADELAVMRSHIARLENYVDAMGRLQRLEDAEIHRESVPARAFAEDTADSARIICAGLETSMDTEKLGETLYIDAEAVMQVLENILSNASRYAKSRVWIELTSNGEGFSASVSDDGPGFAAEALAKAANPFYKGRESTGEHLGLGLNICDILTRRHGGSLTVSNRPGGGAVVTARFGV</sequence>
<dbReference type="InterPro" id="IPR036890">
    <property type="entry name" value="HATPase_C_sf"/>
</dbReference>
<dbReference type="SMART" id="SM00387">
    <property type="entry name" value="HATPase_c"/>
    <property type="match status" value="1"/>
</dbReference>
<protein>
    <recommendedName>
        <fullName evidence="3">histidine kinase</fullName>
        <ecNumber evidence="3">2.7.13.3</ecNumber>
    </recommendedName>
</protein>
<dbReference type="InterPro" id="IPR003661">
    <property type="entry name" value="HisK_dim/P_dom"/>
</dbReference>
<keyword evidence="4" id="KW-1003">Cell membrane</keyword>
<feature type="domain" description="Histidine kinase" evidence="12">
    <location>
        <begin position="210"/>
        <end position="420"/>
    </location>
</feature>
<evidence type="ECO:0000259" key="13">
    <source>
        <dbReference type="PROSITE" id="PS50885"/>
    </source>
</evidence>
<dbReference type="GO" id="GO:0005524">
    <property type="term" value="F:ATP binding"/>
    <property type="evidence" value="ECO:0007669"/>
    <property type="project" value="UniProtKB-KW"/>
</dbReference>
<keyword evidence="6" id="KW-0808">Transferase</keyword>
<evidence type="ECO:0000256" key="6">
    <source>
        <dbReference type="ARBA" id="ARBA00022679"/>
    </source>
</evidence>
<dbReference type="AlphaFoldDB" id="A0A9D1JVS8"/>
<dbReference type="InterPro" id="IPR005467">
    <property type="entry name" value="His_kinase_dom"/>
</dbReference>
<keyword evidence="9" id="KW-0067">ATP-binding</keyword>
<dbReference type="GO" id="GO:0000155">
    <property type="term" value="F:phosphorelay sensor kinase activity"/>
    <property type="evidence" value="ECO:0007669"/>
    <property type="project" value="InterPro"/>
</dbReference>
<dbReference type="SUPFAM" id="SSF55874">
    <property type="entry name" value="ATPase domain of HSP90 chaperone/DNA topoisomerase II/histidine kinase"/>
    <property type="match status" value="1"/>
</dbReference>
<keyword evidence="8 14" id="KW-0418">Kinase</keyword>
<dbReference type="Pfam" id="PF00512">
    <property type="entry name" value="HisKA"/>
    <property type="match status" value="1"/>
</dbReference>
<dbReference type="Pfam" id="PF02518">
    <property type="entry name" value="HATPase_c"/>
    <property type="match status" value="1"/>
</dbReference>
<dbReference type="PANTHER" id="PTHR44936:SF10">
    <property type="entry name" value="SENSOR PROTEIN RSTB"/>
    <property type="match status" value="1"/>
</dbReference>
<dbReference type="PROSITE" id="PS51257">
    <property type="entry name" value="PROKAR_LIPOPROTEIN"/>
    <property type="match status" value="1"/>
</dbReference>
<keyword evidence="11" id="KW-1133">Transmembrane helix</keyword>
<evidence type="ECO:0000256" key="9">
    <source>
        <dbReference type="ARBA" id="ARBA00022840"/>
    </source>
</evidence>
<dbReference type="SUPFAM" id="SSF47384">
    <property type="entry name" value="Homodimeric domain of signal transducing histidine kinase"/>
    <property type="match status" value="1"/>
</dbReference>
<evidence type="ECO:0000256" key="10">
    <source>
        <dbReference type="ARBA" id="ARBA00023012"/>
    </source>
</evidence>
<reference evidence="14" key="1">
    <citation type="submission" date="2020-10" db="EMBL/GenBank/DDBJ databases">
        <authorList>
            <person name="Gilroy R."/>
        </authorList>
    </citation>
    <scope>NUCLEOTIDE SEQUENCE</scope>
    <source>
        <strain evidence="14">ChiHjej10B9-9673</strain>
    </source>
</reference>
<dbReference type="Gene3D" id="6.10.340.10">
    <property type="match status" value="1"/>
</dbReference>
<evidence type="ECO:0000256" key="4">
    <source>
        <dbReference type="ARBA" id="ARBA00022475"/>
    </source>
</evidence>
<keyword evidence="10" id="KW-0902">Two-component regulatory system</keyword>
<comment type="subcellular location">
    <subcellularLocation>
        <location evidence="2">Cell membrane</location>
        <topology evidence="2">Multi-pass membrane protein</topology>
    </subcellularLocation>
</comment>
<dbReference type="InterPro" id="IPR003594">
    <property type="entry name" value="HATPase_dom"/>
</dbReference>
<keyword evidence="11" id="KW-0472">Membrane</keyword>
<comment type="catalytic activity">
    <reaction evidence="1">
        <text>ATP + protein L-histidine = ADP + protein N-phospho-L-histidine.</text>
        <dbReference type="EC" id="2.7.13.3"/>
    </reaction>
</comment>
<keyword evidence="5" id="KW-0597">Phosphoprotein</keyword>
<dbReference type="EMBL" id="DVJK01000173">
    <property type="protein sequence ID" value="HIS67148.1"/>
    <property type="molecule type" value="Genomic_DNA"/>
</dbReference>
<dbReference type="CDD" id="cd06225">
    <property type="entry name" value="HAMP"/>
    <property type="match status" value="1"/>
</dbReference>
<dbReference type="PROSITE" id="PS50109">
    <property type="entry name" value="HIS_KIN"/>
    <property type="match status" value="1"/>
</dbReference>
<accession>A0A9D1JVS8</accession>
<dbReference type="InterPro" id="IPR036097">
    <property type="entry name" value="HisK_dim/P_sf"/>
</dbReference>
<evidence type="ECO:0000256" key="1">
    <source>
        <dbReference type="ARBA" id="ARBA00000085"/>
    </source>
</evidence>
<dbReference type="Proteomes" id="UP000824001">
    <property type="component" value="Unassembled WGS sequence"/>
</dbReference>
<dbReference type="InterPro" id="IPR008358">
    <property type="entry name" value="Sig_transdc_His_kin/Pase_MprB"/>
</dbReference>
<dbReference type="PRINTS" id="PR01780">
    <property type="entry name" value="LANTIREGPROT"/>
</dbReference>
<feature type="transmembrane region" description="Helical" evidence="11">
    <location>
        <begin position="6"/>
        <end position="29"/>
    </location>
</feature>
<keyword evidence="7" id="KW-0547">Nucleotide-binding</keyword>
<dbReference type="SUPFAM" id="SSF158472">
    <property type="entry name" value="HAMP domain-like"/>
    <property type="match status" value="1"/>
</dbReference>
<dbReference type="EC" id="2.7.13.3" evidence="3"/>
<gene>
    <name evidence="14" type="ORF">IAC18_06245</name>
</gene>
<dbReference type="Gene3D" id="3.30.565.10">
    <property type="entry name" value="Histidine kinase-like ATPase, C-terminal domain"/>
    <property type="match status" value="1"/>
</dbReference>
<evidence type="ECO:0000256" key="5">
    <source>
        <dbReference type="ARBA" id="ARBA00022553"/>
    </source>
</evidence>
<keyword evidence="11" id="KW-0812">Transmembrane</keyword>
<dbReference type="PANTHER" id="PTHR44936">
    <property type="entry name" value="SENSOR PROTEIN CREC"/>
    <property type="match status" value="1"/>
</dbReference>
<feature type="domain" description="HAMP" evidence="13">
    <location>
        <begin position="143"/>
        <end position="195"/>
    </location>
</feature>
<dbReference type="GO" id="GO:0005886">
    <property type="term" value="C:plasma membrane"/>
    <property type="evidence" value="ECO:0007669"/>
    <property type="project" value="UniProtKB-SubCell"/>
</dbReference>
<evidence type="ECO:0000256" key="3">
    <source>
        <dbReference type="ARBA" id="ARBA00012438"/>
    </source>
</evidence>
<dbReference type="InterPro" id="IPR003660">
    <property type="entry name" value="HAMP_dom"/>
</dbReference>